<dbReference type="InterPro" id="IPR050320">
    <property type="entry name" value="N5-glutamine_MTase"/>
</dbReference>
<keyword evidence="8" id="KW-1185">Reference proteome</keyword>
<evidence type="ECO:0000313" key="8">
    <source>
        <dbReference type="Proteomes" id="UP000505377"/>
    </source>
</evidence>
<dbReference type="InterPro" id="IPR004556">
    <property type="entry name" value="HemK-like"/>
</dbReference>
<dbReference type="InterPro" id="IPR007848">
    <property type="entry name" value="Small_mtfrase_dom"/>
</dbReference>
<evidence type="ECO:0000256" key="5">
    <source>
        <dbReference type="ARBA" id="ARBA00048391"/>
    </source>
</evidence>
<keyword evidence="4" id="KW-0949">S-adenosyl-L-methionine</keyword>
<gene>
    <name evidence="7" type="ORF">HOP40_11815</name>
</gene>
<reference evidence="7 8" key="1">
    <citation type="submission" date="2020-05" db="EMBL/GenBank/DDBJ databases">
        <authorList>
            <person name="Mo P."/>
        </authorList>
    </citation>
    <scope>NUCLEOTIDE SEQUENCE [LARGE SCALE GENOMIC DNA]</scope>
    <source>
        <strain evidence="7 8">Gen01</strain>
    </source>
</reference>
<evidence type="ECO:0000313" key="7">
    <source>
        <dbReference type="EMBL" id="QJY46404.1"/>
    </source>
</evidence>
<dbReference type="Gene3D" id="1.10.8.10">
    <property type="entry name" value="DNA helicase RuvA subunit, C-terminal domain"/>
    <property type="match status" value="1"/>
</dbReference>
<dbReference type="PANTHER" id="PTHR18895:SF74">
    <property type="entry name" value="MTRF1L RELEASE FACTOR GLUTAMINE METHYLTRANSFERASE"/>
    <property type="match status" value="1"/>
</dbReference>
<dbReference type="GO" id="GO:0102559">
    <property type="term" value="F:peptide chain release factor N(5)-glutamine methyltransferase activity"/>
    <property type="evidence" value="ECO:0007669"/>
    <property type="project" value="UniProtKB-EC"/>
</dbReference>
<protein>
    <recommendedName>
        <fullName evidence="1">peptide chain release factor N(5)-glutamine methyltransferase</fullName>
        <ecNumber evidence="1">2.1.1.297</ecNumber>
    </recommendedName>
</protein>
<evidence type="ECO:0000256" key="2">
    <source>
        <dbReference type="ARBA" id="ARBA00022603"/>
    </source>
</evidence>
<dbReference type="GO" id="GO:0032259">
    <property type="term" value="P:methylation"/>
    <property type="evidence" value="ECO:0007669"/>
    <property type="project" value="UniProtKB-KW"/>
</dbReference>
<proteinExistence type="predicted"/>
<dbReference type="EC" id="2.1.1.297" evidence="1"/>
<dbReference type="Proteomes" id="UP000505377">
    <property type="component" value="Chromosome"/>
</dbReference>
<feature type="domain" description="Methyltransferase small" evidence="6">
    <location>
        <begin position="87"/>
        <end position="185"/>
    </location>
</feature>
<dbReference type="Pfam" id="PF05175">
    <property type="entry name" value="MTS"/>
    <property type="match status" value="1"/>
</dbReference>
<dbReference type="SUPFAM" id="SSF53335">
    <property type="entry name" value="S-adenosyl-L-methionine-dependent methyltransferases"/>
    <property type="match status" value="1"/>
</dbReference>
<organism evidence="7 8">
    <name type="scientific">Pseudonocardia broussonetiae</name>
    <dbReference type="NCBI Taxonomy" id="2736640"/>
    <lineage>
        <taxon>Bacteria</taxon>
        <taxon>Bacillati</taxon>
        <taxon>Actinomycetota</taxon>
        <taxon>Actinomycetes</taxon>
        <taxon>Pseudonocardiales</taxon>
        <taxon>Pseudonocardiaceae</taxon>
        <taxon>Pseudonocardia</taxon>
    </lineage>
</organism>
<dbReference type="InterPro" id="IPR029063">
    <property type="entry name" value="SAM-dependent_MTases_sf"/>
</dbReference>
<keyword evidence="2" id="KW-0489">Methyltransferase</keyword>
<evidence type="ECO:0000256" key="1">
    <source>
        <dbReference type="ARBA" id="ARBA00012771"/>
    </source>
</evidence>
<comment type="catalytic activity">
    <reaction evidence="5">
        <text>L-glutaminyl-[peptide chain release factor] + S-adenosyl-L-methionine = N(5)-methyl-L-glutaminyl-[peptide chain release factor] + S-adenosyl-L-homocysteine + H(+)</text>
        <dbReference type="Rhea" id="RHEA:42896"/>
        <dbReference type="Rhea" id="RHEA-COMP:10271"/>
        <dbReference type="Rhea" id="RHEA-COMP:10272"/>
        <dbReference type="ChEBI" id="CHEBI:15378"/>
        <dbReference type="ChEBI" id="CHEBI:30011"/>
        <dbReference type="ChEBI" id="CHEBI:57856"/>
        <dbReference type="ChEBI" id="CHEBI:59789"/>
        <dbReference type="ChEBI" id="CHEBI:61891"/>
        <dbReference type="EC" id="2.1.1.297"/>
    </reaction>
</comment>
<accession>A0A6M6JEQ8</accession>
<dbReference type="KEGG" id="pbro:HOP40_11815"/>
<evidence type="ECO:0000256" key="4">
    <source>
        <dbReference type="ARBA" id="ARBA00022691"/>
    </source>
</evidence>
<dbReference type="EMBL" id="CP053564">
    <property type="protein sequence ID" value="QJY46404.1"/>
    <property type="molecule type" value="Genomic_DNA"/>
</dbReference>
<dbReference type="InterPro" id="IPR022446">
    <property type="entry name" value="MeTrfrase_put"/>
</dbReference>
<evidence type="ECO:0000259" key="6">
    <source>
        <dbReference type="Pfam" id="PF05175"/>
    </source>
</evidence>
<dbReference type="PANTHER" id="PTHR18895">
    <property type="entry name" value="HEMK METHYLTRANSFERASE"/>
    <property type="match status" value="1"/>
</dbReference>
<evidence type="ECO:0000256" key="3">
    <source>
        <dbReference type="ARBA" id="ARBA00022679"/>
    </source>
</evidence>
<name>A0A6M6JEQ8_9PSEU</name>
<dbReference type="NCBIfam" id="TIGR00536">
    <property type="entry name" value="hemK_fam"/>
    <property type="match status" value="1"/>
</dbReference>
<keyword evidence="3" id="KW-0808">Transferase</keyword>
<dbReference type="RefSeq" id="WP_172157626.1">
    <property type="nucleotide sequence ID" value="NZ_CP053564.1"/>
</dbReference>
<sequence length="256" mass="26372">MTDALVDRLRAAGCVFAEDEARLLRGAAATPAGLDALVARRVAGEPLEYVVGYAEFCGLRIAVGPGVFVPRVRTEFLAERAVALSGPGAVVVDLCCGTGAVAAAVLAAVPNAEVHAADVDPAAVALARRNLPGGHVHVGDLDAPLPARLHGRVDVLVANAPYVPTREIDLMPAEARLFEARAALDGGPDGTGVQQRVAAAAPRWLAPGGHLLIETSTRQAPLTRAAVERHGMAARVVVDGEREATVVVGSTPEHRG</sequence>
<dbReference type="NCBIfam" id="TIGR03704">
    <property type="entry name" value="PrmC_rel_meth"/>
    <property type="match status" value="1"/>
</dbReference>
<dbReference type="Gene3D" id="3.40.50.150">
    <property type="entry name" value="Vaccinia Virus protein VP39"/>
    <property type="match status" value="1"/>
</dbReference>
<dbReference type="AlphaFoldDB" id="A0A6M6JEQ8"/>